<evidence type="ECO:0000256" key="1">
    <source>
        <dbReference type="ARBA" id="ARBA00001947"/>
    </source>
</evidence>
<evidence type="ECO:0000256" key="2">
    <source>
        <dbReference type="ARBA" id="ARBA00022670"/>
    </source>
</evidence>
<feature type="transmembrane region" description="Helical" evidence="7">
    <location>
        <begin position="271"/>
        <end position="291"/>
    </location>
</feature>
<evidence type="ECO:0000313" key="9">
    <source>
        <dbReference type="Proteomes" id="UP000324104"/>
    </source>
</evidence>
<reference evidence="8 9" key="1">
    <citation type="submission" date="2019-08" db="EMBL/GenBank/DDBJ databases">
        <title>Archaea genome.</title>
        <authorList>
            <person name="Kajale S."/>
            <person name="Shouche Y."/>
            <person name="Deshpande N."/>
            <person name="Sharma A."/>
        </authorList>
    </citation>
    <scope>NUCLEOTIDE SEQUENCE [LARGE SCALE GENOMIC DNA]</scope>
    <source>
        <strain evidence="8 9">ESP3B_9</strain>
    </source>
</reference>
<comment type="cofactor">
    <cofactor evidence="1">
        <name>Zn(2+)</name>
        <dbReference type="ChEBI" id="CHEBI:29105"/>
    </cofactor>
</comment>
<dbReference type="GO" id="GO:0006508">
    <property type="term" value="P:proteolysis"/>
    <property type="evidence" value="ECO:0007669"/>
    <property type="project" value="UniProtKB-KW"/>
</dbReference>
<organism evidence="8 9">
    <name type="scientific">Natrialba swarupiae</name>
    <dbReference type="NCBI Taxonomy" id="2448032"/>
    <lineage>
        <taxon>Archaea</taxon>
        <taxon>Methanobacteriati</taxon>
        <taxon>Methanobacteriota</taxon>
        <taxon>Stenosarchaea group</taxon>
        <taxon>Halobacteria</taxon>
        <taxon>Halobacteriales</taxon>
        <taxon>Natrialbaceae</taxon>
        <taxon>Natrialba</taxon>
    </lineage>
</organism>
<keyword evidence="2" id="KW-0645">Protease</keyword>
<evidence type="ECO:0000256" key="4">
    <source>
        <dbReference type="ARBA" id="ARBA00022801"/>
    </source>
</evidence>
<keyword evidence="5" id="KW-0862">Zinc</keyword>
<accession>A0A5D5AVS5</accession>
<dbReference type="InterPro" id="IPR012962">
    <property type="entry name" value="Pept_M54_archaemetzincn"/>
</dbReference>
<gene>
    <name evidence="8" type="ORF">FYC77_03925</name>
</gene>
<dbReference type="GO" id="GO:0008237">
    <property type="term" value="F:metallopeptidase activity"/>
    <property type="evidence" value="ECO:0007669"/>
    <property type="project" value="UniProtKB-KW"/>
</dbReference>
<evidence type="ECO:0000313" key="8">
    <source>
        <dbReference type="EMBL" id="TYT63231.1"/>
    </source>
</evidence>
<dbReference type="Gene3D" id="3.40.390.10">
    <property type="entry name" value="Collagenase (Catalytic Domain)"/>
    <property type="match status" value="1"/>
</dbReference>
<keyword evidence="7" id="KW-1133">Transmembrane helix</keyword>
<name>A0A5D5AVS5_9EURY</name>
<dbReference type="Pfam" id="PF07998">
    <property type="entry name" value="Peptidase_M54"/>
    <property type="match status" value="1"/>
</dbReference>
<keyword evidence="9" id="KW-1185">Reference proteome</keyword>
<sequence>MPIFPPERRPTVDIVTLGDVSGTTISTARQTLEGTFGIVARRRRGPDPDRVCDPEPSPYTDEELFESAPLLDAIADANEADLAIGLTAAGIRHDGQDRLFGLGEVGGTSAVVSTYCFDEAEESFTERIEKQVHKQMGRLLGLDTTHGGCVLERASFLGALDETDSGFCTECRARLTDPETAPAPPLWVVSDSPVLAENFDADVEESNDASAAGSRTDDSGLELSLRTLPLVPIGFVAMALSPFARGVSRFAAWESTLPPETRRVLHGGYRIGRFWTFAALFVALAVLTLYAELSLYARVLGTSPGAAIVWGMIVVAIGLGFYGQLLVRSMVAGAYEGLLRGSQSPETRRR</sequence>
<keyword evidence="4" id="KW-0378">Hydrolase</keyword>
<dbReference type="Proteomes" id="UP000324104">
    <property type="component" value="Unassembled WGS sequence"/>
</dbReference>
<evidence type="ECO:0000256" key="3">
    <source>
        <dbReference type="ARBA" id="ARBA00022723"/>
    </source>
</evidence>
<dbReference type="AlphaFoldDB" id="A0A5D5AVS5"/>
<dbReference type="InterPro" id="IPR024079">
    <property type="entry name" value="MetalloPept_cat_dom_sf"/>
</dbReference>
<evidence type="ECO:0000256" key="7">
    <source>
        <dbReference type="SAM" id="Phobius"/>
    </source>
</evidence>
<keyword evidence="6" id="KW-0482">Metalloprotease</keyword>
<keyword evidence="7" id="KW-0472">Membrane</keyword>
<feature type="transmembrane region" description="Helical" evidence="7">
    <location>
        <begin position="303"/>
        <end position="322"/>
    </location>
</feature>
<evidence type="ECO:0000256" key="6">
    <source>
        <dbReference type="ARBA" id="ARBA00023049"/>
    </source>
</evidence>
<dbReference type="GO" id="GO:0046872">
    <property type="term" value="F:metal ion binding"/>
    <property type="evidence" value="ECO:0007669"/>
    <property type="project" value="UniProtKB-KW"/>
</dbReference>
<comment type="caution">
    <text evidence="8">The sequence shown here is derived from an EMBL/GenBank/DDBJ whole genome shotgun (WGS) entry which is preliminary data.</text>
</comment>
<proteinExistence type="predicted"/>
<dbReference type="EMBL" id="VTAW01000003">
    <property type="protein sequence ID" value="TYT63231.1"/>
    <property type="molecule type" value="Genomic_DNA"/>
</dbReference>
<protein>
    <submittedName>
        <fullName evidence="8">Uncharacterized protein</fullName>
    </submittedName>
</protein>
<evidence type="ECO:0000256" key="5">
    <source>
        <dbReference type="ARBA" id="ARBA00022833"/>
    </source>
</evidence>
<keyword evidence="7" id="KW-0812">Transmembrane</keyword>
<keyword evidence="3" id="KW-0479">Metal-binding</keyword>